<evidence type="ECO:0000256" key="10">
    <source>
        <dbReference type="ARBA" id="ARBA00022801"/>
    </source>
</evidence>
<protein>
    <submittedName>
        <fullName evidence="22">Penicillin-binding protein 1A</fullName>
    </submittedName>
</protein>
<evidence type="ECO:0000256" key="8">
    <source>
        <dbReference type="ARBA" id="ARBA00022676"/>
    </source>
</evidence>
<keyword evidence="9" id="KW-0808">Transferase</keyword>
<comment type="pathway">
    <text evidence="2">Cell wall biogenesis; peptidoglycan biosynthesis.</text>
</comment>
<evidence type="ECO:0000256" key="19">
    <source>
        <dbReference type="SAM" id="Phobius"/>
    </source>
</evidence>
<evidence type="ECO:0000256" key="5">
    <source>
        <dbReference type="ARBA" id="ARBA00022475"/>
    </source>
</evidence>
<dbReference type="InterPro" id="IPR001460">
    <property type="entry name" value="PCN-bd_Tpept"/>
</dbReference>
<dbReference type="GO" id="GO:0005886">
    <property type="term" value="C:plasma membrane"/>
    <property type="evidence" value="ECO:0007669"/>
    <property type="project" value="UniProtKB-SubCell"/>
</dbReference>
<keyword evidence="10" id="KW-0378">Hydrolase</keyword>
<dbReference type="InterPro" id="IPR023346">
    <property type="entry name" value="Lysozyme-like_dom_sf"/>
</dbReference>
<keyword evidence="19" id="KW-1133">Transmembrane helix</keyword>
<dbReference type="GO" id="GO:0071555">
    <property type="term" value="P:cell wall organization"/>
    <property type="evidence" value="ECO:0007669"/>
    <property type="project" value="UniProtKB-KW"/>
</dbReference>
<keyword evidence="5" id="KW-1003">Cell membrane</keyword>
<keyword evidence="23" id="KW-1185">Reference proteome</keyword>
<dbReference type="Pfam" id="PF00912">
    <property type="entry name" value="Transgly"/>
    <property type="match status" value="1"/>
</dbReference>
<evidence type="ECO:0000313" key="23">
    <source>
        <dbReference type="Proteomes" id="UP001157947"/>
    </source>
</evidence>
<organism evidence="22 23">
    <name type="scientific">Venenivibrio stagnispumantis</name>
    <dbReference type="NCBI Taxonomy" id="407998"/>
    <lineage>
        <taxon>Bacteria</taxon>
        <taxon>Pseudomonadati</taxon>
        <taxon>Aquificota</taxon>
        <taxon>Aquificia</taxon>
        <taxon>Aquificales</taxon>
        <taxon>Hydrogenothermaceae</taxon>
        <taxon>Venenivibrio</taxon>
    </lineage>
</organism>
<dbReference type="GO" id="GO:0006508">
    <property type="term" value="P:proteolysis"/>
    <property type="evidence" value="ECO:0007669"/>
    <property type="project" value="UniProtKB-KW"/>
</dbReference>
<comment type="similarity">
    <text evidence="4">In the N-terminal section; belongs to the glycosyltransferase 51 family.</text>
</comment>
<evidence type="ECO:0000256" key="2">
    <source>
        <dbReference type="ARBA" id="ARBA00004752"/>
    </source>
</evidence>
<feature type="compositionally biased region" description="Low complexity" evidence="18">
    <location>
        <begin position="734"/>
        <end position="752"/>
    </location>
</feature>
<dbReference type="PANTHER" id="PTHR32282:SF11">
    <property type="entry name" value="PENICILLIN-BINDING PROTEIN 1B"/>
    <property type="match status" value="1"/>
</dbReference>
<dbReference type="GO" id="GO:0008658">
    <property type="term" value="F:penicillin binding"/>
    <property type="evidence" value="ECO:0007669"/>
    <property type="project" value="InterPro"/>
</dbReference>
<comment type="caution">
    <text evidence="22">The sequence shown here is derived from an EMBL/GenBank/DDBJ whole genome shotgun (WGS) entry which is preliminary data.</text>
</comment>
<evidence type="ECO:0000256" key="16">
    <source>
        <dbReference type="ARBA" id="ARBA00034000"/>
    </source>
</evidence>
<reference evidence="22" key="1">
    <citation type="submission" date="2017-05" db="EMBL/GenBank/DDBJ databases">
        <authorList>
            <person name="Varghese N."/>
            <person name="Submissions S."/>
        </authorList>
    </citation>
    <scope>NUCLEOTIDE SEQUENCE</scope>
    <source>
        <strain evidence="22">DSM 18763</strain>
    </source>
</reference>
<feature type="region of interest" description="Disordered" evidence="18">
    <location>
        <begin position="734"/>
        <end position="787"/>
    </location>
</feature>
<dbReference type="GO" id="GO:0008955">
    <property type="term" value="F:peptidoglycan glycosyltransferase activity"/>
    <property type="evidence" value="ECO:0007669"/>
    <property type="project" value="UniProtKB-EC"/>
</dbReference>
<name>A0AA46ADH9_9AQUI</name>
<proteinExistence type="inferred from homology"/>
<evidence type="ECO:0000256" key="18">
    <source>
        <dbReference type="SAM" id="MobiDB-lite"/>
    </source>
</evidence>
<dbReference type="InterPro" id="IPR001264">
    <property type="entry name" value="Glyco_trans_51"/>
</dbReference>
<dbReference type="GO" id="GO:0009002">
    <property type="term" value="F:serine-type D-Ala-D-Ala carboxypeptidase activity"/>
    <property type="evidence" value="ECO:0007669"/>
    <property type="project" value="UniProtKB-EC"/>
</dbReference>
<dbReference type="FunFam" id="1.10.3810.10:FF:000001">
    <property type="entry name" value="Penicillin-binding protein 1A"/>
    <property type="match status" value="1"/>
</dbReference>
<dbReference type="GO" id="GO:0030288">
    <property type="term" value="C:outer membrane-bounded periplasmic space"/>
    <property type="evidence" value="ECO:0007669"/>
    <property type="project" value="TreeGrafter"/>
</dbReference>
<evidence type="ECO:0000256" key="15">
    <source>
        <dbReference type="ARBA" id="ARBA00023316"/>
    </source>
</evidence>
<evidence type="ECO:0000256" key="11">
    <source>
        <dbReference type="ARBA" id="ARBA00022960"/>
    </source>
</evidence>
<evidence type="ECO:0000256" key="12">
    <source>
        <dbReference type="ARBA" id="ARBA00022984"/>
    </source>
</evidence>
<keyword evidence="7" id="KW-0645">Protease</keyword>
<evidence type="ECO:0000256" key="6">
    <source>
        <dbReference type="ARBA" id="ARBA00022645"/>
    </source>
</evidence>
<accession>A0AA46ADH9</accession>
<gene>
    <name evidence="22" type="ORF">SAMN06264868_10364</name>
</gene>
<keyword evidence="19" id="KW-0812">Transmembrane</keyword>
<keyword evidence="8" id="KW-0328">Glycosyltransferase</keyword>
<feature type="transmembrane region" description="Helical" evidence="19">
    <location>
        <begin position="5"/>
        <end position="26"/>
    </location>
</feature>
<dbReference type="Pfam" id="PF00905">
    <property type="entry name" value="Transpeptidase"/>
    <property type="match status" value="1"/>
</dbReference>
<feature type="domain" description="Glycosyl transferase family 51" evidence="21">
    <location>
        <begin position="53"/>
        <end position="227"/>
    </location>
</feature>
<dbReference type="PANTHER" id="PTHR32282">
    <property type="entry name" value="BINDING PROTEIN TRANSPEPTIDASE, PUTATIVE-RELATED"/>
    <property type="match status" value="1"/>
</dbReference>
<dbReference type="Proteomes" id="UP001157947">
    <property type="component" value="Unassembled WGS sequence"/>
</dbReference>
<evidence type="ECO:0000259" key="21">
    <source>
        <dbReference type="Pfam" id="PF00912"/>
    </source>
</evidence>
<dbReference type="EMBL" id="FXTX01000003">
    <property type="protein sequence ID" value="SMP05204.1"/>
    <property type="molecule type" value="Genomic_DNA"/>
</dbReference>
<comment type="catalytic activity">
    <reaction evidence="17">
        <text>[GlcNAc-(1-&gt;4)-Mur2Ac(oyl-L-Ala-gamma-D-Glu-L-Lys-D-Ala-D-Ala)](n)-di-trans,octa-cis-undecaprenyl diphosphate + beta-D-GlcNAc-(1-&gt;4)-Mur2Ac(oyl-L-Ala-gamma-D-Glu-L-Lys-D-Ala-D-Ala)-di-trans,octa-cis-undecaprenyl diphosphate = [GlcNAc-(1-&gt;4)-Mur2Ac(oyl-L-Ala-gamma-D-Glu-L-Lys-D-Ala-D-Ala)](n+1)-di-trans,octa-cis-undecaprenyl diphosphate + di-trans,octa-cis-undecaprenyl diphosphate + H(+)</text>
        <dbReference type="Rhea" id="RHEA:23708"/>
        <dbReference type="Rhea" id="RHEA-COMP:9602"/>
        <dbReference type="Rhea" id="RHEA-COMP:9603"/>
        <dbReference type="ChEBI" id="CHEBI:15378"/>
        <dbReference type="ChEBI" id="CHEBI:58405"/>
        <dbReference type="ChEBI" id="CHEBI:60033"/>
        <dbReference type="ChEBI" id="CHEBI:78435"/>
        <dbReference type="EC" id="2.4.99.28"/>
    </reaction>
</comment>
<evidence type="ECO:0000256" key="1">
    <source>
        <dbReference type="ARBA" id="ARBA00004236"/>
    </source>
</evidence>
<evidence type="ECO:0000256" key="7">
    <source>
        <dbReference type="ARBA" id="ARBA00022670"/>
    </source>
</evidence>
<keyword evidence="12" id="KW-0573">Peptidoglycan synthesis</keyword>
<dbReference type="Gene3D" id="1.10.3810.10">
    <property type="entry name" value="Biosynthetic peptidoglycan transglycosylase-like"/>
    <property type="match status" value="1"/>
</dbReference>
<feature type="domain" description="Penicillin-binding protein transpeptidase" evidence="20">
    <location>
        <begin position="398"/>
        <end position="643"/>
    </location>
</feature>
<keyword evidence="11" id="KW-0133">Cell shape</keyword>
<evidence type="ECO:0000256" key="9">
    <source>
        <dbReference type="ARBA" id="ARBA00022679"/>
    </source>
</evidence>
<dbReference type="AlphaFoldDB" id="A0AA46ADH9"/>
<keyword evidence="14" id="KW-0511">Multifunctional enzyme</keyword>
<keyword evidence="15" id="KW-0961">Cell wall biogenesis/degradation</keyword>
<dbReference type="Gene3D" id="3.40.710.10">
    <property type="entry name" value="DD-peptidase/beta-lactamase superfamily"/>
    <property type="match status" value="2"/>
</dbReference>
<comment type="catalytic activity">
    <reaction evidence="16">
        <text>Preferential cleavage: (Ac)2-L-Lys-D-Ala-|-D-Ala. Also transpeptidation of peptidyl-alanyl moieties that are N-acyl substituents of D-alanine.</text>
        <dbReference type="EC" id="3.4.16.4"/>
    </reaction>
</comment>
<comment type="subcellular location">
    <subcellularLocation>
        <location evidence="1">Cell membrane</location>
    </subcellularLocation>
</comment>
<dbReference type="RefSeq" id="WP_265133947.1">
    <property type="nucleotide sequence ID" value="NZ_FXTX01000003.1"/>
</dbReference>
<evidence type="ECO:0000256" key="14">
    <source>
        <dbReference type="ARBA" id="ARBA00023268"/>
    </source>
</evidence>
<dbReference type="InterPro" id="IPR012338">
    <property type="entry name" value="Beta-lactam/transpept-like"/>
</dbReference>
<keyword evidence="6" id="KW-0121">Carboxypeptidase</keyword>
<keyword evidence="13 19" id="KW-0472">Membrane</keyword>
<dbReference type="SUPFAM" id="SSF53955">
    <property type="entry name" value="Lysozyme-like"/>
    <property type="match status" value="1"/>
</dbReference>
<dbReference type="GO" id="GO:0008360">
    <property type="term" value="P:regulation of cell shape"/>
    <property type="evidence" value="ECO:0007669"/>
    <property type="project" value="UniProtKB-KW"/>
</dbReference>
<evidence type="ECO:0000256" key="13">
    <source>
        <dbReference type="ARBA" id="ARBA00023136"/>
    </source>
</evidence>
<evidence type="ECO:0000313" key="22">
    <source>
        <dbReference type="EMBL" id="SMP05204.1"/>
    </source>
</evidence>
<evidence type="ECO:0000259" key="20">
    <source>
        <dbReference type="Pfam" id="PF00905"/>
    </source>
</evidence>
<dbReference type="NCBIfam" id="TIGR02074">
    <property type="entry name" value="PBP_1a_fam"/>
    <property type="match status" value="1"/>
</dbReference>
<evidence type="ECO:0000256" key="4">
    <source>
        <dbReference type="ARBA" id="ARBA00007739"/>
    </source>
</evidence>
<dbReference type="SUPFAM" id="SSF56601">
    <property type="entry name" value="beta-lactamase/transpeptidase-like"/>
    <property type="match status" value="1"/>
</dbReference>
<dbReference type="InterPro" id="IPR050396">
    <property type="entry name" value="Glycosyltr_51/Transpeptidase"/>
</dbReference>
<sequence>MNKKILVYLGIFFAIFFTFFTAFVVFNLRDLPDVRQLEHWKPMQSTQIFDDNGKLFAELYIQKRQYVPLSKVPDIVKKAFIAAEDKSFYTNPGVDIFGIARAFVKNLFSGRVVAGGSTISQQLVKNLFLTPERSLSRKIKEFVLAIKLNRYYSKDKILEMYLNQIYLGHGSYGVQSAAQTYFNKNVWELDVCEAAVLAGLPKAPSYYDPYKNPEAAKKRQLIVLQNMLEEGYITEEEYKECAEKPIKLAKNYKSDGYNDYATEMVRQWLVDKFGDDVLYKGGYKVYTTLDKDLQIYATNRIQKKLEELQLQVGFPKLTEDEINQLKERYENQDSIMIQDKIYIAIISEIKGKVIKFKIKDVEGSVIFNGNLKNAKVGMPIFVRYKNENSFEFVPFLEGAVVSIDSHTGKIKAIVGGYSIYKSQFNRVFQSKRQPGSAFKPIIYMAALLKGYTQISLLKDEPISFWDYSQNKEWIPSNYDGQYRGTVLLRTALAQSLNAATVYLLSQIDFDPVLDVAQRVGITSRLPKFYSLALGSIEVSPIELATAFATFGNEGTRCKPFFIKKVIDPEGKVVFEDKEECMDVLPKPETGVMLDLLRAVVTEGTATRAASLPFPVAGKTGTTNDYADAWFAGFDPDLTTVVWVGYDRRKPIGKGMAGAVAALPLWMDIMAYANRNGGVKEFSKPDGVVYIPIDPITRTISVNNCPKKYMAFVEGTYPTVDCEGNPVDLSKVFAPTQQPSEQQPEQQQTEQPEQQPPPEQTQSPENKAEEKIPSAKDILNLIKEGEKQ</sequence>
<comment type="similarity">
    <text evidence="3">In the C-terminal section; belongs to the transpeptidase family.</text>
</comment>
<dbReference type="InterPro" id="IPR036950">
    <property type="entry name" value="PBP_transglycosylase"/>
</dbReference>
<dbReference type="GO" id="GO:0009252">
    <property type="term" value="P:peptidoglycan biosynthetic process"/>
    <property type="evidence" value="ECO:0007669"/>
    <property type="project" value="UniProtKB-KW"/>
</dbReference>
<evidence type="ECO:0000256" key="17">
    <source>
        <dbReference type="ARBA" id="ARBA00049902"/>
    </source>
</evidence>
<evidence type="ECO:0000256" key="3">
    <source>
        <dbReference type="ARBA" id="ARBA00007090"/>
    </source>
</evidence>